<feature type="transmembrane region" description="Helical" evidence="14">
    <location>
        <begin position="12"/>
        <end position="31"/>
    </location>
</feature>
<dbReference type="GO" id="GO:0006633">
    <property type="term" value="P:fatty acid biosynthetic process"/>
    <property type="evidence" value="ECO:0007669"/>
    <property type="project" value="UniProtKB-KW"/>
</dbReference>
<evidence type="ECO:0000256" key="14">
    <source>
        <dbReference type="SAM" id="Phobius"/>
    </source>
</evidence>
<dbReference type="PANTHER" id="PTHR12863:SF1">
    <property type="entry name" value="FATTY ACID 2-HYDROXYLASE"/>
    <property type="match status" value="1"/>
</dbReference>
<keyword evidence="12 14" id="KW-0472">Membrane</keyword>
<accession>A0A0U1P4G2</accession>
<keyword evidence="8" id="KW-0862">Zinc</keyword>
<dbReference type="EMBL" id="CVRB01000006">
    <property type="protein sequence ID" value="CRK84972.1"/>
    <property type="molecule type" value="Genomic_DNA"/>
</dbReference>
<dbReference type="Proteomes" id="UP000199087">
    <property type="component" value="Unassembled WGS sequence"/>
</dbReference>
<dbReference type="RefSeq" id="WP_090639476.1">
    <property type="nucleotide sequence ID" value="NZ_CVRB01000006.1"/>
</dbReference>
<keyword evidence="9 14" id="KW-1133">Transmembrane helix</keyword>
<feature type="domain" description="Fatty acid hydroxylase" evidence="15">
    <location>
        <begin position="43"/>
        <end position="185"/>
    </location>
</feature>
<proteinExistence type="predicted"/>
<evidence type="ECO:0000256" key="4">
    <source>
        <dbReference type="ARBA" id="ARBA00022692"/>
    </source>
</evidence>
<evidence type="ECO:0000313" key="16">
    <source>
        <dbReference type="EMBL" id="CRK84972.1"/>
    </source>
</evidence>
<keyword evidence="3" id="KW-0444">Lipid biosynthesis</keyword>
<evidence type="ECO:0000256" key="12">
    <source>
        <dbReference type="ARBA" id="ARBA00023136"/>
    </source>
</evidence>
<comment type="subcellular location">
    <subcellularLocation>
        <location evidence="2">Endoplasmic reticulum membrane</location>
        <topology evidence="2">Multi-pass membrane protein</topology>
    </subcellularLocation>
</comment>
<name>A0A0U1P4G2_9BACI</name>
<dbReference type="GO" id="GO:0016020">
    <property type="term" value="C:membrane"/>
    <property type="evidence" value="ECO:0007669"/>
    <property type="project" value="InterPro"/>
</dbReference>
<evidence type="ECO:0000256" key="9">
    <source>
        <dbReference type="ARBA" id="ARBA00022989"/>
    </source>
</evidence>
<dbReference type="AlphaFoldDB" id="A0A0U1P4G2"/>
<dbReference type="GO" id="GO:0080132">
    <property type="term" value="F:fatty acid 2-hydroxylase activity"/>
    <property type="evidence" value="ECO:0007669"/>
    <property type="project" value="InterPro"/>
</dbReference>
<keyword evidence="4 14" id="KW-0812">Transmembrane</keyword>
<evidence type="ECO:0000259" key="15">
    <source>
        <dbReference type="Pfam" id="PF04116"/>
    </source>
</evidence>
<organism evidence="16 17">
    <name type="scientific">Neobacillus massiliamazoniensis</name>
    <dbReference type="NCBI Taxonomy" id="1499688"/>
    <lineage>
        <taxon>Bacteria</taxon>
        <taxon>Bacillati</taxon>
        <taxon>Bacillota</taxon>
        <taxon>Bacilli</taxon>
        <taxon>Bacillales</taxon>
        <taxon>Bacillaceae</taxon>
        <taxon>Neobacillus</taxon>
    </lineage>
</organism>
<evidence type="ECO:0000256" key="1">
    <source>
        <dbReference type="ARBA" id="ARBA00001947"/>
    </source>
</evidence>
<comment type="cofactor">
    <cofactor evidence="1">
        <name>Zn(2+)</name>
        <dbReference type="ChEBI" id="CHEBI:29105"/>
    </cofactor>
</comment>
<reference evidence="17" key="1">
    <citation type="submission" date="2015-05" db="EMBL/GenBank/DDBJ databases">
        <authorList>
            <person name="Urmite Genomes"/>
        </authorList>
    </citation>
    <scope>NUCLEOTIDE SEQUENCE [LARGE SCALE GENOMIC DNA]</scope>
    <source>
        <strain evidence="17">LF1</strain>
    </source>
</reference>
<evidence type="ECO:0000256" key="11">
    <source>
        <dbReference type="ARBA" id="ARBA00023098"/>
    </source>
</evidence>
<dbReference type="GO" id="GO:0005506">
    <property type="term" value="F:iron ion binding"/>
    <property type="evidence" value="ECO:0007669"/>
    <property type="project" value="InterPro"/>
</dbReference>
<evidence type="ECO:0000256" key="7">
    <source>
        <dbReference type="ARBA" id="ARBA00022832"/>
    </source>
</evidence>
<evidence type="ECO:0000313" key="17">
    <source>
        <dbReference type="Proteomes" id="UP000199087"/>
    </source>
</evidence>
<dbReference type="InterPro" id="IPR006694">
    <property type="entry name" value="Fatty_acid_hydroxylase"/>
</dbReference>
<feature type="transmembrane region" description="Helical" evidence="14">
    <location>
        <begin position="121"/>
        <end position="137"/>
    </location>
</feature>
<dbReference type="InterPro" id="IPR014430">
    <property type="entry name" value="Scs7"/>
</dbReference>
<evidence type="ECO:0000256" key="2">
    <source>
        <dbReference type="ARBA" id="ARBA00004477"/>
    </source>
</evidence>
<evidence type="ECO:0000256" key="10">
    <source>
        <dbReference type="ARBA" id="ARBA00023002"/>
    </source>
</evidence>
<keyword evidence="6" id="KW-0256">Endoplasmic reticulum</keyword>
<dbReference type="OrthoDB" id="9784228at2"/>
<feature type="transmembrane region" description="Helical" evidence="14">
    <location>
        <begin position="92"/>
        <end position="115"/>
    </location>
</feature>
<evidence type="ECO:0000256" key="6">
    <source>
        <dbReference type="ARBA" id="ARBA00022824"/>
    </source>
</evidence>
<sequence>MKDNGLYRNYFFHFDILFMIILFLVMTGLLVLKVQSFVVFIFFAIGLFTYMFGEYVTHRFLFHLKAPKNEFFLNLLKRLHYDHHKYPNNLKLLFLPLWYSIPNFLILLTLFYLIVKKIDCTLAFGMGLVFMLLVYEWKHYIAHQPIKPKTKFGVWLKKTHILHHYKNENYWFGVSNPFFDIIFGTLKDEKTVETSSTAKDLEKRVQ</sequence>
<protein>
    <submittedName>
        <fullName evidence="16">Fatty acid hydroxylase-like protein</fullName>
    </submittedName>
</protein>
<evidence type="ECO:0000256" key="13">
    <source>
        <dbReference type="ARBA" id="ARBA00023160"/>
    </source>
</evidence>
<evidence type="ECO:0000256" key="5">
    <source>
        <dbReference type="ARBA" id="ARBA00022723"/>
    </source>
</evidence>
<keyword evidence="13" id="KW-0275">Fatty acid biosynthesis</keyword>
<keyword evidence="11" id="KW-0443">Lipid metabolism</keyword>
<keyword evidence="7" id="KW-0276">Fatty acid metabolism</keyword>
<dbReference type="STRING" id="1499688.BN000_05031"/>
<gene>
    <name evidence="16" type="ORF">BN000_05031</name>
</gene>
<feature type="transmembrane region" description="Helical" evidence="14">
    <location>
        <begin position="37"/>
        <end position="56"/>
    </location>
</feature>
<dbReference type="Pfam" id="PF04116">
    <property type="entry name" value="FA_hydroxylase"/>
    <property type="match status" value="1"/>
</dbReference>
<keyword evidence="5" id="KW-0479">Metal-binding</keyword>
<evidence type="ECO:0000256" key="8">
    <source>
        <dbReference type="ARBA" id="ARBA00022833"/>
    </source>
</evidence>
<evidence type="ECO:0000256" key="3">
    <source>
        <dbReference type="ARBA" id="ARBA00022516"/>
    </source>
</evidence>
<keyword evidence="10" id="KW-0560">Oxidoreductase</keyword>
<keyword evidence="17" id="KW-1185">Reference proteome</keyword>
<dbReference type="PANTHER" id="PTHR12863">
    <property type="entry name" value="FATTY ACID HYDROXYLASE"/>
    <property type="match status" value="1"/>
</dbReference>